<evidence type="ECO:0000259" key="1">
    <source>
        <dbReference type="Pfam" id="PF01978"/>
    </source>
</evidence>
<dbReference type="SUPFAM" id="SSF46785">
    <property type="entry name" value="Winged helix' DNA-binding domain"/>
    <property type="match status" value="1"/>
</dbReference>
<dbReference type="PANTHER" id="PTHR34293">
    <property type="entry name" value="HTH-TYPE TRANSCRIPTIONAL REGULATOR TRMBL2"/>
    <property type="match status" value="1"/>
</dbReference>
<dbReference type="InterPro" id="IPR036390">
    <property type="entry name" value="WH_DNA-bd_sf"/>
</dbReference>
<evidence type="ECO:0000313" key="2">
    <source>
        <dbReference type="EMBL" id="QSG09962.1"/>
    </source>
</evidence>
<dbReference type="Proteomes" id="UP000662973">
    <property type="component" value="Chromosome"/>
</dbReference>
<evidence type="ECO:0000313" key="4">
    <source>
        <dbReference type="Proteomes" id="UP000662973"/>
    </source>
</evidence>
<dbReference type="AlphaFoldDB" id="A0A897N978"/>
<name>A0A897N978_9EURY</name>
<dbReference type="KEGG" id="hds:HSR122_2586"/>
<organism evidence="3 5">
    <name type="scientific">Halapricum desulfuricans</name>
    <dbReference type="NCBI Taxonomy" id="2841257"/>
    <lineage>
        <taxon>Archaea</taxon>
        <taxon>Methanobacteriati</taxon>
        <taxon>Methanobacteriota</taxon>
        <taxon>Stenosarchaea group</taxon>
        <taxon>Halobacteria</taxon>
        <taxon>Halobacteriales</taxon>
        <taxon>Haloarculaceae</taxon>
        <taxon>Halapricum</taxon>
    </lineage>
</organism>
<evidence type="ECO:0000313" key="3">
    <source>
        <dbReference type="EMBL" id="QSG10950.1"/>
    </source>
</evidence>
<keyword evidence="4" id="KW-1185">Reference proteome</keyword>
<dbReference type="PANTHER" id="PTHR34293:SF1">
    <property type="entry name" value="HTH-TYPE TRANSCRIPTIONAL REGULATOR TRMBL2"/>
    <property type="match status" value="1"/>
</dbReference>
<gene>
    <name evidence="3" type="ORF">HSBGL_0515</name>
    <name evidence="2" type="ORF">HSR122_2586</name>
</gene>
<dbReference type="Proteomes" id="UP000663305">
    <property type="component" value="Chromosome"/>
</dbReference>
<feature type="domain" description="Transcription regulator TrmB N-terminal" evidence="1">
    <location>
        <begin position="9"/>
        <end position="76"/>
    </location>
</feature>
<accession>A0A897NBC4</accession>
<dbReference type="EMBL" id="CP064789">
    <property type="protein sequence ID" value="QSG10950.1"/>
    <property type="molecule type" value="Genomic_DNA"/>
</dbReference>
<reference evidence="3 4" key="1">
    <citation type="submission" date="2020-11" db="EMBL/GenBank/DDBJ databases">
        <title>Carbohydrate-dependent, anaerobic sulfur respiration: A novel catabolism in halophilic archaea.</title>
        <authorList>
            <person name="Sorokin D.Y."/>
            <person name="Messina E."/>
            <person name="Smedile F."/>
            <person name="La Cono V."/>
            <person name="Hallsworth J.E."/>
            <person name="Yakimov M.M."/>
        </authorList>
    </citation>
    <scope>NUCLEOTIDE SEQUENCE</scope>
    <source>
        <strain evidence="3">HSR-Bgl</strain>
        <strain evidence="2 4">HSR12-2</strain>
    </source>
</reference>
<proteinExistence type="predicted"/>
<dbReference type="InterPro" id="IPR051797">
    <property type="entry name" value="TrmB-like"/>
</dbReference>
<dbReference type="EMBL" id="CP064788">
    <property type="protein sequence ID" value="QSG09962.1"/>
    <property type="molecule type" value="Genomic_DNA"/>
</dbReference>
<protein>
    <submittedName>
        <fullName evidence="3">Sugar-specific transcriptional regulator TrmB</fullName>
    </submittedName>
</protein>
<dbReference type="Pfam" id="PF01978">
    <property type="entry name" value="TrmB"/>
    <property type="match status" value="1"/>
</dbReference>
<dbReference type="InterPro" id="IPR002831">
    <property type="entry name" value="Tscrpt_reg_TrmB_N"/>
</dbReference>
<sequence>MMSDAEDLLAHLELREYETTALRELLTLGRSTAPNLAEATGIPRARIYEVLDELADRGFIEVIPGRPKEYQAKHPEEILDRAVENERQDFESFRAEIDDVREEFVSTFGPLFQRASEDVTPTEDLFHVVDVGEPSETETRKLYHDAREQVDVMTKSFAYLESVRPALEDALDRNVEIRVLLLEPSHLSADNREAQAEIYEVLTDNYPEIAVRFSNEKLPLRGTVADPSMDYESGRAILLVEEKDIPLSMRQAAVTDNGSFVAGIERLFDLIWEYDSGQAYA</sequence>
<dbReference type="InterPro" id="IPR036388">
    <property type="entry name" value="WH-like_DNA-bd_sf"/>
</dbReference>
<accession>A0A897N978</accession>
<evidence type="ECO:0000313" key="5">
    <source>
        <dbReference type="Proteomes" id="UP000663305"/>
    </source>
</evidence>
<dbReference type="Gene3D" id="1.10.10.10">
    <property type="entry name" value="Winged helix-like DNA-binding domain superfamily/Winged helix DNA-binding domain"/>
    <property type="match status" value="1"/>
</dbReference>